<geneLocation type="chloroplast" evidence="11"/>
<evidence type="ECO:0000313" key="11">
    <source>
        <dbReference type="EMBL" id="AYW16439.1"/>
    </source>
</evidence>
<gene>
    <name evidence="10 11" type="primary">petL</name>
</gene>
<comment type="function">
    <text evidence="8 10">Component of the cytochrome b6-f complex, which mediates electron transfer between photosystem II (PSII) and photosystem I (PSI), cyclic electron flow around PSI, and state transitions. PetL is important for photoautotrophic growth as well as for electron transfer efficiency and stability of the cytochrome b6-f complex.</text>
</comment>
<dbReference type="EMBL" id="MH173089">
    <property type="protein sequence ID" value="AYW16439.1"/>
    <property type="molecule type" value="Genomic_DNA"/>
</dbReference>
<evidence type="ECO:0000256" key="4">
    <source>
        <dbReference type="ARBA" id="ARBA00022982"/>
    </source>
</evidence>
<evidence type="ECO:0000256" key="5">
    <source>
        <dbReference type="ARBA" id="ARBA00022989"/>
    </source>
</evidence>
<keyword evidence="11" id="KW-0150">Chloroplast</keyword>
<dbReference type="GO" id="GO:0009512">
    <property type="term" value="C:cytochrome b6f complex"/>
    <property type="evidence" value="ECO:0007669"/>
    <property type="project" value="InterPro"/>
</dbReference>
<evidence type="ECO:0000256" key="3">
    <source>
        <dbReference type="ARBA" id="ARBA00022692"/>
    </source>
</evidence>
<dbReference type="InterPro" id="IPR007802">
    <property type="entry name" value="Cyt_b6/f_cplx_su6"/>
</dbReference>
<dbReference type="RefSeq" id="YP_009549290.1">
    <property type="nucleotide sequence ID" value="NC_040217.1"/>
</dbReference>
<evidence type="ECO:0000256" key="9">
    <source>
        <dbReference type="ARBA" id="ARBA00025834"/>
    </source>
</evidence>
<dbReference type="GO" id="GO:0015979">
    <property type="term" value="P:photosynthesis"/>
    <property type="evidence" value="ECO:0007669"/>
    <property type="project" value="UniProtKB-KW"/>
</dbReference>
<accession>A0A3G5CU87</accession>
<evidence type="ECO:0000256" key="8">
    <source>
        <dbReference type="ARBA" id="ARBA00025197"/>
    </source>
</evidence>
<evidence type="ECO:0000256" key="6">
    <source>
        <dbReference type="ARBA" id="ARBA00023078"/>
    </source>
</evidence>
<dbReference type="GO" id="GO:0009055">
    <property type="term" value="F:electron transfer activity"/>
    <property type="evidence" value="ECO:0007669"/>
    <property type="project" value="InterPro"/>
</dbReference>
<dbReference type="GeneID" id="38747278"/>
<evidence type="ECO:0000256" key="10">
    <source>
        <dbReference type="HAMAP-Rule" id="MF_00433"/>
    </source>
</evidence>
<proteinExistence type="inferred from homology"/>
<comment type="similarity">
    <text evidence="10">Belongs to the PetL family.</text>
</comment>
<feature type="transmembrane region" description="Helical" evidence="10">
    <location>
        <begin position="6"/>
        <end position="25"/>
    </location>
</feature>
<protein>
    <recommendedName>
        <fullName evidence="10">Cytochrome b6-f complex subunit 6</fullName>
    </recommendedName>
    <alternativeName>
        <fullName evidence="10">Cytochrome b6-f complex subunit PetL</fullName>
    </alternativeName>
    <alternativeName>
        <fullName evidence="10">Cytochrome b6-f complex subunit VI</fullName>
    </alternativeName>
</protein>
<keyword evidence="6 10" id="KW-0793">Thylakoid</keyword>
<evidence type="ECO:0000256" key="7">
    <source>
        <dbReference type="ARBA" id="ARBA00023136"/>
    </source>
</evidence>
<keyword evidence="5 10" id="KW-1133">Transmembrane helix</keyword>
<dbReference type="GO" id="GO:0009535">
    <property type="term" value="C:chloroplast thylakoid membrane"/>
    <property type="evidence" value="ECO:0007669"/>
    <property type="project" value="UniProtKB-SubCell"/>
</dbReference>
<keyword evidence="4 10" id="KW-0249">Electron transport</keyword>
<keyword evidence="11" id="KW-0934">Plastid</keyword>
<organism evidence="11">
    <name type="scientific">Vittaria graminifolia</name>
    <dbReference type="NCBI Taxonomy" id="38648"/>
    <lineage>
        <taxon>Eukaryota</taxon>
        <taxon>Viridiplantae</taxon>
        <taxon>Streptophyta</taxon>
        <taxon>Embryophyta</taxon>
        <taxon>Tracheophyta</taxon>
        <taxon>Polypodiopsida</taxon>
        <taxon>Polypodiidae</taxon>
        <taxon>Polypodiales</taxon>
        <taxon>Pteridineae</taxon>
        <taxon>Pteridaceae</taxon>
        <taxon>Vittarioideae</taxon>
        <taxon>Vittaria</taxon>
    </lineage>
</organism>
<dbReference type="AlphaFoldDB" id="A0A3G5CU87"/>
<dbReference type="HAMAP" id="MF_00433">
    <property type="entry name" value="Cytb6_f_PetL"/>
    <property type="match status" value="1"/>
</dbReference>
<keyword evidence="7 10" id="KW-0472">Membrane</keyword>
<keyword evidence="3 10" id="KW-0812">Transmembrane</keyword>
<name>A0A3G5CU87_9MONI</name>
<comment type="subunit">
    <text evidence="9 10">The 4 large subunits of the cytochrome b6-f complex are cytochrome b6, subunit IV (17 kDa polypeptide, PetD), cytochrome f and the Rieske protein, while the 4 small subunits are PetG, PetL, PetM and PetN. The complex functions as a dimer.</text>
</comment>
<evidence type="ECO:0000256" key="2">
    <source>
        <dbReference type="ARBA" id="ARBA00022448"/>
    </source>
</evidence>
<reference evidence="11" key="1">
    <citation type="journal article" date="2018" name="Genome Biol. Evol.">
        <title>Mobile Elements Shape Plastome Evolution in Ferns.</title>
        <authorList>
            <person name="Robison T.A."/>
            <person name="Grusz A.L."/>
            <person name="Wolf P.G."/>
            <person name="Mower J.P."/>
            <person name="Fauskee B.D."/>
            <person name="Sosa K."/>
            <person name="Schuettpelz E.L."/>
        </authorList>
    </citation>
    <scope>NUCLEOTIDE SEQUENCE</scope>
</reference>
<comment type="subcellular location">
    <subcellularLocation>
        <location evidence="1">Membrane</location>
        <topology evidence="1">Single-pass membrane protein</topology>
    </subcellularLocation>
    <subcellularLocation>
        <location evidence="10">Plastid</location>
        <location evidence="10">Chloroplast thylakoid membrane</location>
        <topology evidence="10">Single-pass membrane protein</topology>
    </subcellularLocation>
</comment>
<sequence>MFTSLSYFAFLMIALILALSLFVGLNKIQILQFLINYYLSNNKEGRQRQRLFRSRIALTNLPHLPAINY</sequence>
<evidence type="ECO:0000256" key="1">
    <source>
        <dbReference type="ARBA" id="ARBA00004167"/>
    </source>
</evidence>
<keyword evidence="10" id="KW-0602">Photosynthesis</keyword>
<keyword evidence="2 10" id="KW-0813">Transport</keyword>